<accession>A0A9W8K6B3</accession>
<proteinExistence type="predicted"/>
<protein>
    <submittedName>
        <fullName evidence="2">Uncharacterized protein</fullName>
    </submittedName>
</protein>
<evidence type="ECO:0000313" key="3">
    <source>
        <dbReference type="Proteomes" id="UP001148786"/>
    </source>
</evidence>
<evidence type="ECO:0000313" key="2">
    <source>
        <dbReference type="EMBL" id="KAJ3513437.1"/>
    </source>
</evidence>
<name>A0A9W8K6B3_9AGAR</name>
<evidence type="ECO:0000256" key="1">
    <source>
        <dbReference type="SAM" id="MobiDB-lite"/>
    </source>
</evidence>
<comment type="caution">
    <text evidence="2">The sequence shown here is derived from an EMBL/GenBank/DDBJ whole genome shotgun (WGS) entry which is preliminary data.</text>
</comment>
<organism evidence="2 3">
    <name type="scientific">Agrocybe chaxingu</name>
    <dbReference type="NCBI Taxonomy" id="84603"/>
    <lineage>
        <taxon>Eukaryota</taxon>
        <taxon>Fungi</taxon>
        <taxon>Dikarya</taxon>
        <taxon>Basidiomycota</taxon>
        <taxon>Agaricomycotina</taxon>
        <taxon>Agaricomycetes</taxon>
        <taxon>Agaricomycetidae</taxon>
        <taxon>Agaricales</taxon>
        <taxon>Agaricineae</taxon>
        <taxon>Strophariaceae</taxon>
        <taxon>Agrocybe</taxon>
    </lineage>
</organism>
<dbReference type="EMBL" id="JANKHO010000198">
    <property type="protein sequence ID" value="KAJ3513437.1"/>
    <property type="molecule type" value="Genomic_DNA"/>
</dbReference>
<keyword evidence="3" id="KW-1185">Reference proteome</keyword>
<sequence length="79" mass="8844">MDVAPASQTLPDPADMDAITHSEQEEEDDLTESEVGHMISKLRDPHTSAKDMSAFVQLLRMSRLSFQEPTTVRCLQEVV</sequence>
<gene>
    <name evidence="2" type="ORF">NLJ89_g2947</name>
</gene>
<feature type="compositionally biased region" description="Polar residues" evidence="1">
    <location>
        <begin position="1"/>
        <end position="10"/>
    </location>
</feature>
<dbReference type="AlphaFoldDB" id="A0A9W8K6B3"/>
<reference evidence="2" key="1">
    <citation type="submission" date="2022-07" db="EMBL/GenBank/DDBJ databases">
        <title>Genome Sequence of Agrocybe chaxingu.</title>
        <authorList>
            <person name="Buettner E."/>
        </authorList>
    </citation>
    <scope>NUCLEOTIDE SEQUENCE</scope>
    <source>
        <strain evidence="2">MP-N11</strain>
    </source>
</reference>
<dbReference type="Proteomes" id="UP001148786">
    <property type="component" value="Unassembled WGS sequence"/>
</dbReference>
<feature type="region of interest" description="Disordered" evidence="1">
    <location>
        <begin position="1"/>
        <end position="33"/>
    </location>
</feature>